<keyword evidence="1" id="KW-0812">Transmembrane</keyword>
<dbReference type="InterPro" id="IPR025327">
    <property type="entry name" value="DUF4233"/>
</dbReference>
<reference evidence="2 3" key="1">
    <citation type="submission" date="2019-01" db="EMBL/GenBank/DDBJ databases">
        <title>Nocardioides guangzhouensis sp. nov., an actinobacterium isolated from soil.</title>
        <authorList>
            <person name="Fu Y."/>
            <person name="Cai Y."/>
            <person name="Lin Z."/>
            <person name="Chen P."/>
        </authorList>
    </citation>
    <scope>NUCLEOTIDE SEQUENCE [LARGE SCALE GENOMIC DNA]</scope>
    <source>
        <strain evidence="2 3">NBRC 105384</strain>
    </source>
</reference>
<keyword evidence="1" id="KW-0472">Membrane</keyword>
<evidence type="ECO:0000256" key="1">
    <source>
        <dbReference type="SAM" id="Phobius"/>
    </source>
</evidence>
<dbReference type="OrthoDB" id="3267755at2"/>
<name>A0A4Q5J666_9ACTN</name>
<organism evidence="2 3">
    <name type="scientific">Nocardioides iriomotensis</name>
    <dbReference type="NCBI Taxonomy" id="715784"/>
    <lineage>
        <taxon>Bacteria</taxon>
        <taxon>Bacillati</taxon>
        <taxon>Actinomycetota</taxon>
        <taxon>Actinomycetes</taxon>
        <taxon>Propionibacteriales</taxon>
        <taxon>Nocardioidaceae</taxon>
        <taxon>Nocardioides</taxon>
    </lineage>
</organism>
<sequence>MCAGMLTLQAVVLFLAGLVMTGVTDLGFAASFGIGLGLAVLCLLAAGMLGRRGGYALGWGVQVVSVALGLVVPMMFFLGAVFGALWAASYFLGARIDREKAERAVLEERYRAEHGDAPEAG</sequence>
<gene>
    <name evidence="2" type="ORF">ETU37_09185</name>
</gene>
<evidence type="ECO:0000313" key="2">
    <source>
        <dbReference type="EMBL" id="RYU13171.1"/>
    </source>
</evidence>
<feature type="transmembrane region" description="Helical" evidence="1">
    <location>
        <begin position="31"/>
        <end position="49"/>
    </location>
</feature>
<evidence type="ECO:0000313" key="3">
    <source>
        <dbReference type="Proteomes" id="UP000291189"/>
    </source>
</evidence>
<dbReference type="AlphaFoldDB" id="A0A4Q5J666"/>
<comment type="caution">
    <text evidence="2">The sequence shown here is derived from an EMBL/GenBank/DDBJ whole genome shotgun (WGS) entry which is preliminary data.</text>
</comment>
<dbReference type="Proteomes" id="UP000291189">
    <property type="component" value="Unassembled WGS sequence"/>
</dbReference>
<feature type="transmembrane region" description="Helical" evidence="1">
    <location>
        <begin position="61"/>
        <end position="88"/>
    </location>
</feature>
<accession>A0A4Q5J666</accession>
<dbReference type="Pfam" id="PF14017">
    <property type="entry name" value="DUF4233"/>
    <property type="match status" value="1"/>
</dbReference>
<keyword evidence="1" id="KW-1133">Transmembrane helix</keyword>
<keyword evidence="3" id="KW-1185">Reference proteome</keyword>
<protein>
    <submittedName>
        <fullName evidence="2">DUF4233 domain-containing protein</fullName>
    </submittedName>
</protein>
<dbReference type="EMBL" id="SDPU01000020">
    <property type="protein sequence ID" value="RYU13171.1"/>
    <property type="molecule type" value="Genomic_DNA"/>
</dbReference>
<proteinExistence type="predicted"/>